<accession>A0ABD0RX35</accession>
<feature type="non-terminal residue" evidence="2">
    <location>
        <position position="1"/>
    </location>
</feature>
<sequence>AVAKSFPQPAPSGDPVSRPLPHLTDRSLGARAQFSPNSSVDGINLSPQTISPARSTETFN</sequence>
<evidence type="ECO:0000256" key="1">
    <source>
        <dbReference type="SAM" id="MobiDB-lite"/>
    </source>
</evidence>
<dbReference type="EMBL" id="JAMKFB020000001">
    <property type="protein sequence ID" value="KAL0203072.1"/>
    <property type="molecule type" value="Genomic_DNA"/>
</dbReference>
<evidence type="ECO:0000313" key="2">
    <source>
        <dbReference type="EMBL" id="KAL0203072.1"/>
    </source>
</evidence>
<dbReference type="AlphaFoldDB" id="A0ABD0RX35"/>
<reference evidence="2 3" key="1">
    <citation type="submission" date="2024-05" db="EMBL/GenBank/DDBJ databases">
        <title>Genome sequencing and assembly of Indian major carp, Cirrhinus mrigala (Hamilton, 1822).</title>
        <authorList>
            <person name="Mohindra V."/>
            <person name="Chowdhury L.M."/>
            <person name="Lal K."/>
            <person name="Jena J.K."/>
        </authorList>
    </citation>
    <scope>NUCLEOTIDE SEQUENCE [LARGE SCALE GENOMIC DNA]</scope>
    <source>
        <strain evidence="2">CM1030</strain>
        <tissue evidence="2">Blood</tissue>
    </source>
</reference>
<proteinExistence type="predicted"/>
<comment type="caution">
    <text evidence="2">The sequence shown here is derived from an EMBL/GenBank/DDBJ whole genome shotgun (WGS) entry which is preliminary data.</text>
</comment>
<keyword evidence="3" id="KW-1185">Reference proteome</keyword>
<evidence type="ECO:0000313" key="3">
    <source>
        <dbReference type="Proteomes" id="UP001529510"/>
    </source>
</evidence>
<organism evidence="2 3">
    <name type="scientific">Cirrhinus mrigala</name>
    <name type="common">Mrigala</name>
    <dbReference type="NCBI Taxonomy" id="683832"/>
    <lineage>
        <taxon>Eukaryota</taxon>
        <taxon>Metazoa</taxon>
        <taxon>Chordata</taxon>
        <taxon>Craniata</taxon>
        <taxon>Vertebrata</taxon>
        <taxon>Euteleostomi</taxon>
        <taxon>Actinopterygii</taxon>
        <taxon>Neopterygii</taxon>
        <taxon>Teleostei</taxon>
        <taxon>Ostariophysi</taxon>
        <taxon>Cypriniformes</taxon>
        <taxon>Cyprinidae</taxon>
        <taxon>Labeoninae</taxon>
        <taxon>Labeonini</taxon>
        <taxon>Cirrhinus</taxon>
    </lineage>
</organism>
<feature type="compositionally biased region" description="Polar residues" evidence="1">
    <location>
        <begin position="34"/>
        <end position="60"/>
    </location>
</feature>
<gene>
    <name evidence="2" type="ORF">M9458_001090</name>
</gene>
<feature type="non-terminal residue" evidence="2">
    <location>
        <position position="60"/>
    </location>
</feature>
<name>A0ABD0RX35_CIRMR</name>
<feature type="region of interest" description="Disordered" evidence="1">
    <location>
        <begin position="1"/>
        <end position="60"/>
    </location>
</feature>
<protein>
    <submittedName>
        <fullName evidence="2">Uncharacterized protein</fullName>
    </submittedName>
</protein>
<dbReference type="Proteomes" id="UP001529510">
    <property type="component" value="Unassembled WGS sequence"/>
</dbReference>